<proteinExistence type="predicted"/>
<dbReference type="Proteomes" id="UP000017836">
    <property type="component" value="Unassembled WGS sequence"/>
</dbReference>
<accession>W1P2Z4</accession>
<organism evidence="1 2">
    <name type="scientific">Amborella trichopoda</name>
    <dbReference type="NCBI Taxonomy" id="13333"/>
    <lineage>
        <taxon>Eukaryota</taxon>
        <taxon>Viridiplantae</taxon>
        <taxon>Streptophyta</taxon>
        <taxon>Embryophyta</taxon>
        <taxon>Tracheophyta</taxon>
        <taxon>Spermatophyta</taxon>
        <taxon>Magnoliopsida</taxon>
        <taxon>Amborellales</taxon>
        <taxon>Amborellaceae</taxon>
        <taxon>Amborella</taxon>
    </lineage>
</organism>
<gene>
    <name evidence="1" type="ORF">AMTR_s00045p00057140</name>
</gene>
<dbReference type="Gramene" id="ERN01961">
    <property type="protein sequence ID" value="ERN01961"/>
    <property type="gene ID" value="AMTR_s00045p00057140"/>
</dbReference>
<sequence length="83" mass="9648">MLGGKSSRIVVYIAEAQQEFVADEPSSRNMYIYNLFFHHRHNTLPEQDQNIGVVPNPELVPERDIEDIEPLEVHVDELVTRFN</sequence>
<evidence type="ECO:0000313" key="2">
    <source>
        <dbReference type="Proteomes" id="UP000017836"/>
    </source>
</evidence>
<protein>
    <submittedName>
        <fullName evidence="1">Uncharacterized protein</fullName>
    </submittedName>
</protein>
<reference evidence="2" key="1">
    <citation type="journal article" date="2013" name="Science">
        <title>The Amborella genome and the evolution of flowering plants.</title>
        <authorList>
            <consortium name="Amborella Genome Project"/>
        </authorList>
    </citation>
    <scope>NUCLEOTIDE SEQUENCE [LARGE SCALE GENOMIC DNA]</scope>
</reference>
<evidence type="ECO:0000313" key="1">
    <source>
        <dbReference type="EMBL" id="ERN01961.1"/>
    </source>
</evidence>
<keyword evidence="2" id="KW-1185">Reference proteome</keyword>
<dbReference type="AlphaFoldDB" id="W1P2Z4"/>
<dbReference type="EMBL" id="KI394661">
    <property type="protein sequence ID" value="ERN01961.1"/>
    <property type="molecule type" value="Genomic_DNA"/>
</dbReference>
<dbReference type="HOGENOM" id="CLU_194039_0_0_1"/>
<name>W1P2Z4_AMBTC</name>